<dbReference type="GO" id="GO:0016020">
    <property type="term" value="C:membrane"/>
    <property type="evidence" value="ECO:0007669"/>
    <property type="project" value="TreeGrafter"/>
</dbReference>
<dbReference type="InterPro" id="IPR022812">
    <property type="entry name" value="Dynamin"/>
</dbReference>
<evidence type="ECO:0000256" key="1">
    <source>
        <dbReference type="ARBA" id="ARBA00022741"/>
    </source>
</evidence>
<dbReference type="SMART" id="SM00053">
    <property type="entry name" value="DYNc"/>
    <property type="match status" value="1"/>
</dbReference>
<evidence type="ECO:0000256" key="3">
    <source>
        <dbReference type="SAM" id="MobiDB-lite"/>
    </source>
</evidence>
<feature type="region of interest" description="Disordered" evidence="3">
    <location>
        <begin position="1"/>
        <end position="26"/>
    </location>
</feature>
<dbReference type="GO" id="GO:0005874">
    <property type="term" value="C:microtubule"/>
    <property type="evidence" value="ECO:0007669"/>
    <property type="project" value="TreeGrafter"/>
</dbReference>
<dbReference type="InterPro" id="IPR030381">
    <property type="entry name" value="G_DYNAMIN_dom"/>
</dbReference>
<dbReference type="InterPro" id="IPR020850">
    <property type="entry name" value="GED_dom"/>
</dbReference>
<accession>A0A0W0F4F4</accession>
<evidence type="ECO:0000259" key="5">
    <source>
        <dbReference type="PROSITE" id="PS51718"/>
    </source>
</evidence>
<dbReference type="InterPro" id="IPR003130">
    <property type="entry name" value="GED"/>
</dbReference>
<feature type="domain" description="Dynamin-type G" evidence="5">
    <location>
        <begin position="50"/>
        <end position="355"/>
    </location>
</feature>
<comment type="caution">
    <text evidence="6">The sequence shown here is derived from an EMBL/GenBank/DDBJ whole genome shotgun (WGS) entry which is preliminary data.</text>
</comment>
<dbReference type="AlphaFoldDB" id="A0A0W0F4F4"/>
<evidence type="ECO:0000313" key="7">
    <source>
        <dbReference type="Proteomes" id="UP000054988"/>
    </source>
</evidence>
<reference evidence="6 7" key="1">
    <citation type="submission" date="2015-12" db="EMBL/GenBank/DDBJ databases">
        <title>Draft genome sequence of Moniliophthora roreri, the causal agent of frosty pod rot of cacao.</title>
        <authorList>
            <person name="Aime M.C."/>
            <person name="Diaz-Valderrama J.R."/>
            <person name="Kijpornyongpan T."/>
            <person name="Phillips-Mora W."/>
        </authorList>
    </citation>
    <scope>NUCLEOTIDE SEQUENCE [LARGE SCALE GENOMIC DNA]</scope>
    <source>
        <strain evidence="6 7">MCA 2952</strain>
    </source>
</reference>
<protein>
    <submittedName>
        <fullName evidence="6">Uncharacterized protein</fullName>
    </submittedName>
</protein>
<dbReference type="PROSITE" id="PS51718">
    <property type="entry name" value="G_DYNAMIN_2"/>
    <property type="match status" value="1"/>
</dbReference>
<dbReference type="InterPro" id="IPR045063">
    <property type="entry name" value="Dynamin_N"/>
</dbReference>
<dbReference type="GO" id="GO:0005737">
    <property type="term" value="C:cytoplasm"/>
    <property type="evidence" value="ECO:0007669"/>
    <property type="project" value="TreeGrafter"/>
</dbReference>
<name>A0A0W0F4F4_MONRR</name>
<dbReference type="CDD" id="cd08771">
    <property type="entry name" value="DLP_1"/>
    <property type="match status" value="1"/>
</dbReference>
<organism evidence="6 7">
    <name type="scientific">Moniliophthora roreri</name>
    <name type="common">Frosty pod rot fungus</name>
    <name type="synonym">Monilia roreri</name>
    <dbReference type="NCBI Taxonomy" id="221103"/>
    <lineage>
        <taxon>Eukaryota</taxon>
        <taxon>Fungi</taxon>
        <taxon>Dikarya</taxon>
        <taxon>Basidiomycota</taxon>
        <taxon>Agaricomycotina</taxon>
        <taxon>Agaricomycetes</taxon>
        <taxon>Agaricomycetidae</taxon>
        <taxon>Agaricales</taxon>
        <taxon>Marasmiineae</taxon>
        <taxon>Marasmiaceae</taxon>
        <taxon>Moniliophthora</taxon>
    </lineage>
</organism>
<dbReference type="GO" id="GO:0003924">
    <property type="term" value="F:GTPase activity"/>
    <property type="evidence" value="ECO:0007669"/>
    <property type="project" value="InterPro"/>
</dbReference>
<dbReference type="Proteomes" id="UP000054988">
    <property type="component" value="Unassembled WGS sequence"/>
</dbReference>
<keyword evidence="2" id="KW-0342">GTP-binding</keyword>
<dbReference type="GO" id="GO:0005525">
    <property type="term" value="F:GTP binding"/>
    <property type="evidence" value="ECO:0007669"/>
    <property type="project" value="InterPro"/>
</dbReference>
<dbReference type="Pfam" id="PF02212">
    <property type="entry name" value="GED"/>
    <property type="match status" value="1"/>
</dbReference>
<feature type="domain" description="GED" evidence="4">
    <location>
        <begin position="672"/>
        <end position="763"/>
    </location>
</feature>
<dbReference type="PROSITE" id="PS51388">
    <property type="entry name" value="GED"/>
    <property type="match status" value="1"/>
</dbReference>
<dbReference type="EMBL" id="LATX01002346">
    <property type="protein sequence ID" value="KTB31221.1"/>
    <property type="molecule type" value="Genomic_DNA"/>
</dbReference>
<proteinExistence type="predicted"/>
<sequence length="763" mass="86231">MAQGDVPSTGQNKDVNSKSTVGLSMPKLSQEGRRMLDMVNHLHDTGVQVDIDLPQIAVIGNQSAGKSSLIEAISGITLPRASGTCTRCPTEIRLKHSNEPWECRVSLRFISDSSGQKLGQALVEPFGEVIRDKREVEDRIRRAQRAILNPNIDHLRFLTENDIDDTKTDVFSANCIALEIAGPDVADLSFVDLPGLIQVADGNNTDIKDVELMVRSYIEKPSCIILLTVSCETDHMNQGALRLARESDRNGDRTVGVLTKPDRIERGDEQNWLGFIQGRTEPLRNHWFCVKQPGTSDLQNGITWSQARDNENKFFATTSPWRDLESTYQKYLRTSNLVERLSVILSDLISKRHVTELENAIQRVRVLLRELPKEPSKDPQTEISSMIHTFAAAVGRHVEGTPNELGLLQVIRPFQENFRKDIRNTAPKFLPFSRDTPYVEGQVDPDPDPAFIKHEEEAESQDTVNQPVFNVISIDEVMKRAQNARTRELPGNHPYVVEESFISEITCQWLVPSKTLCEEVFHSTREDVNGLISEYFGTFGQGHLERQVKLVVQDHLRKRREDTDNHISWLVNLEGRPYTSNTHYFCDYRDKFLGHYKGQRQQVKNPGLMHQCLVNGAGPEMQKVIAALAVLGVKAKPEDIQRLLPPDEMEPALKIMAEVRAYFQGEIPHPNVRSSLIANFDSFAVAYKRFTDMVPLAIDYELVRGLERNLLQTLFTGLKIHGADGHRICKDFAQESPQIAGRREELSQKLERLLSAVEQLSAL</sequence>
<dbReference type="eggNOG" id="KOG0446">
    <property type="taxonomic scope" value="Eukaryota"/>
</dbReference>
<evidence type="ECO:0000256" key="2">
    <source>
        <dbReference type="ARBA" id="ARBA00023134"/>
    </source>
</evidence>
<dbReference type="Gene3D" id="1.20.120.1240">
    <property type="entry name" value="Dynamin, middle domain"/>
    <property type="match status" value="1"/>
</dbReference>
<dbReference type="InterPro" id="IPR000375">
    <property type="entry name" value="Dynamin_stalk"/>
</dbReference>
<evidence type="ECO:0000313" key="6">
    <source>
        <dbReference type="EMBL" id="KTB31221.1"/>
    </source>
</evidence>
<keyword evidence="1" id="KW-0547">Nucleotide-binding</keyword>
<dbReference type="InterPro" id="IPR001401">
    <property type="entry name" value="Dynamin_GTPase"/>
</dbReference>
<dbReference type="Pfam" id="PF01031">
    <property type="entry name" value="Dynamin_M"/>
    <property type="match status" value="1"/>
</dbReference>
<dbReference type="PRINTS" id="PR00195">
    <property type="entry name" value="DYNAMIN"/>
</dbReference>
<gene>
    <name evidence="6" type="ORF">WG66_16206</name>
</gene>
<dbReference type="GO" id="GO:0008017">
    <property type="term" value="F:microtubule binding"/>
    <property type="evidence" value="ECO:0007669"/>
    <property type="project" value="TreeGrafter"/>
</dbReference>
<dbReference type="SUPFAM" id="SSF52540">
    <property type="entry name" value="P-loop containing nucleoside triphosphate hydrolases"/>
    <property type="match status" value="1"/>
</dbReference>
<evidence type="ECO:0000259" key="4">
    <source>
        <dbReference type="PROSITE" id="PS51388"/>
    </source>
</evidence>
<dbReference type="InterPro" id="IPR027417">
    <property type="entry name" value="P-loop_NTPase"/>
</dbReference>
<dbReference type="Gene3D" id="3.40.50.300">
    <property type="entry name" value="P-loop containing nucleotide triphosphate hydrolases"/>
    <property type="match status" value="1"/>
</dbReference>
<dbReference type="PANTHER" id="PTHR11566">
    <property type="entry name" value="DYNAMIN"/>
    <property type="match status" value="1"/>
</dbReference>
<feature type="compositionally biased region" description="Polar residues" evidence="3">
    <location>
        <begin position="1"/>
        <end position="22"/>
    </location>
</feature>
<dbReference type="Pfam" id="PF00350">
    <property type="entry name" value="Dynamin_N"/>
    <property type="match status" value="1"/>
</dbReference>